<sequence>MRPPGQTLQIGSDTTAHIKSAETVLATIYFGTYLAWMARVTWTEAPDALRTEAVVHFGQLGGYFDSDEPAFEAGKNLDDVFKEAVARDELLAELLEEEKRANFGDQLGAPFESDELAFQAAKKLDGVLDEAGARPEVPAELSDSGKGEILAVVAVGVHSKQLSRPLATTPEDQQHRLFLTRDTPCGLSVFFSSFTSEAVTTVLPSRTSRNGFFWTSSPKASSTR</sequence>
<organism evidence="1 2">
    <name type="scientific">Tilletia walkeri</name>
    <dbReference type="NCBI Taxonomy" id="117179"/>
    <lineage>
        <taxon>Eukaryota</taxon>
        <taxon>Fungi</taxon>
        <taxon>Dikarya</taxon>
        <taxon>Basidiomycota</taxon>
        <taxon>Ustilaginomycotina</taxon>
        <taxon>Exobasidiomycetes</taxon>
        <taxon>Tilletiales</taxon>
        <taxon>Tilletiaceae</taxon>
        <taxon>Tilletia</taxon>
    </lineage>
</organism>
<reference evidence="1" key="2">
    <citation type="journal article" date="2019" name="IMA Fungus">
        <title>Genome sequencing and comparison of five Tilletia species to identify candidate genes for the detection of regulated species infecting wheat.</title>
        <authorList>
            <person name="Nguyen H.D.T."/>
            <person name="Sultana T."/>
            <person name="Kesanakurti P."/>
            <person name="Hambleton S."/>
        </authorList>
    </citation>
    <scope>NUCLEOTIDE SEQUENCE</scope>
    <source>
        <strain evidence="1">DAOMC 236422</strain>
    </source>
</reference>
<name>A0A8X7NCH0_9BASI</name>
<keyword evidence="2" id="KW-1185">Reference proteome</keyword>
<dbReference type="Proteomes" id="UP000078113">
    <property type="component" value="Unassembled WGS sequence"/>
</dbReference>
<evidence type="ECO:0000313" key="2">
    <source>
        <dbReference type="Proteomes" id="UP000078113"/>
    </source>
</evidence>
<dbReference type="AlphaFoldDB" id="A0A8X7NCH0"/>
<comment type="caution">
    <text evidence="1">The sequence shown here is derived from an EMBL/GenBank/DDBJ whole genome shotgun (WGS) entry which is preliminary data.</text>
</comment>
<evidence type="ECO:0000313" key="1">
    <source>
        <dbReference type="EMBL" id="KAE8270503.1"/>
    </source>
</evidence>
<accession>A0A8X7NCH0</accession>
<proteinExistence type="predicted"/>
<reference evidence="1" key="1">
    <citation type="submission" date="2016-04" db="EMBL/GenBank/DDBJ databases">
        <authorList>
            <person name="Nguyen H.D."/>
            <person name="Samba Siva P."/>
            <person name="Cullis J."/>
            <person name="Levesque C.A."/>
            <person name="Hambleton S."/>
        </authorList>
    </citation>
    <scope>NUCLEOTIDE SEQUENCE</scope>
    <source>
        <strain evidence="1">DAOMC 236422</strain>
    </source>
</reference>
<dbReference type="EMBL" id="LWDG02000048">
    <property type="protein sequence ID" value="KAE8270503.1"/>
    <property type="molecule type" value="Genomic_DNA"/>
</dbReference>
<gene>
    <name evidence="1" type="ORF">A4X09_0g1854</name>
</gene>
<protein>
    <submittedName>
        <fullName evidence="1">Uncharacterized protein</fullName>
    </submittedName>
</protein>